<dbReference type="InterPro" id="IPR015424">
    <property type="entry name" value="PyrdxlP-dep_Trfase"/>
</dbReference>
<protein>
    <submittedName>
        <fullName evidence="7">Transcriptional regulator, GntR family domain / Aspartate aminotransferase</fullName>
        <ecNumber evidence="7">2.6.1.1</ecNumber>
    </submittedName>
</protein>
<evidence type="ECO:0000313" key="7">
    <source>
        <dbReference type="EMBL" id="CQR73145.1"/>
    </source>
</evidence>
<dbReference type="SUPFAM" id="SSF53383">
    <property type="entry name" value="PLP-dependent transferases"/>
    <property type="match status" value="1"/>
</dbReference>
<keyword evidence="7" id="KW-0032">Aminotransferase</keyword>
<dbReference type="PANTHER" id="PTHR46577:SF1">
    <property type="entry name" value="HTH-TYPE TRANSCRIPTIONAL REGULATORY PROTEIN GABR"/>
    <property type="match status" value="1"/>
</dbReference>
<evidence type="ECO:0000313" key="8">
    <source>
        <dbReference type="Proteomes" id="UP000049855"/>
    </source>
</evidence>
<dbReference type="InterPro" id="IPR004839">
    <property type="entry name" value="Aminotransferase_I/II_large"/>
</dbReference>
<dbReference type="GO" id="GO:0003700">
    <property type="term" value="F:DNA-binding transcription factor activity"/>
    <property type="evidence" value="ECO:0007669"/>
    <property type="project" value="InterPro"/>
</dbReference>
<evidence type="ECO:0000256" key="3">
    <source>
        <dbReference type="ARBA" id="ARBA00023015"/>
    </source>
</evidence>
<dbReference type="InterPro" id="IPR000524">
    <property type="entry name" value="Tscrpt_reg_HTH_GntR"/>
</dbReference>
<keyword evidence="4" id="KW-0238">DNA-binding</keyword>
<dbReference type="PANTHER" id="PTHR46577">
    <property type="entry name" value="HTH-TYPE TRANSCRIPTIONAL REGULATORY PROTEIN GABR"/>
    <property type="match status" value="1"/>
</dbReference>
<comment type="similarity">
    <text evidence="1">In the C-terminal section; belongs to the class-I pyridoxal-phosphate-dependent aminotransferase family.</text>
</comment>
<dbReference type="Gene3D" id="3.40.640.10">
    <property type="entry name" value="Type I PLP-dependent aspartate aminotransferase-like (Major domain)"/>
    <property type="match status" value="1"/>
</dbReference>
<dbReference type="CDD" id="cd00609">
    <property type="entry name" value="AAT_like"/>
    <property type="match status" value="1"/>
</dbReference>
<dbReference type="GO" id="GO:0003677">
    <property type="term" value="F:DNA binding"/>
    <property type="evidence" value="ECO:0007669"/>
    <property type="project" value="UniProtKB-KW"/>
</dbReference>
<gene>
    <name evidence="7" type="ORF">SpAn4DRAFT_2377</name>
</gene>
<dbReference type="GO" id="GO:0004069">
    <property type="term" value="F:L-aspartate:2-oxoglutarate aminotransferase activity"/>
    <property type="evidence" value="ECO:0007669"/>
    <property type="project" value="UniProtKB-EC"/>
</dbReference>
<keyword evidence="7" id="KW-0808">Transferase</keyword>
<evidence type="ECO:0000256" key="1">
    <source>
        <dbReference type="ARBA" id="ARBA00005384"/>
    </source>
</evidence>
<dbReference type="Pfam" id="PF00392">
    <property type="entry name" value="GntR"/>
    <property type="match status" value="1"/>
</dbReference>
<dbReference type="GO" id="GO:0030170">
    <property type="term" value="F:pyridoxal phosphate binding"/>
    <property type="evidence" value="ECO:0007669"/>
    <property type="project" value="InterPro"/>
</dbReference>
<dbReference type="Gene3D" id="1.10.10.10">
    <property type="entry name" value="Winged helix-like DNA-binding domain superfamily/Winged helix DNA-binding domain"/>
    <property type="match status" value="1"/>
</dbReference>
<keyword evidence="2" id="KW-0663">Pyridoxal phosphate</keyword>
<name>A0A0U1L0S5_9FIRM</name>
<dbReference type="Proteomes" id="UP000049855">
    <property type="component" value="Unassembled WGS sequence"/>
</dbReference>
<dbReference type="RefSeq" id="WP_021167954.1">
    <property type="nucleotide sequence ID" value="NZ_CTRP01000012.1"/>
</dbReference>
<dbReference type="InterPro" id="IPR015421">
    <property type="entry name" value="PyrdxlP-dep_Trfase_major"/>
</dbReference>
<dbReference type="AlphaFoldDB" id="A0A0U1L0S5"/>
<dbReference type="SUPFAM" id="SSF46785">
    <property type="entry name" value="Winged helix' DNA-binding domain"/>
    <property type="match status" value="1"/>
</dbReference>
<dbReference type="CDD" id="cd07377">
    <property type="entry name" value="WHTH_GntR"/>
    <property type="match status" value="1"/>
</dbReference>
<dbReference type="Pfam" id="PF00155">
    <property type="entry name" value="Aminotran_1_2"/>
    <property type="match status" value="1"/>
</dbReference>
<dbReference type="SMART" id="SM00345">
    <property type="entry name" value="HTH_GNTR"/>
    <property type="match status" value="1"/>
</dbReference>
<proteinExistence type="inferred from homology"/>
<organism evidence="7 8">
    <name type="scientific">Sporomusa ovata</name>
    <dbReference type="NCBI Taxonomy" id="2378"/>
    <lineage>
        <taxon>Bacteria</taxon>
        <taxon>Bacillati</taxon>
        <taxon>Bacillota</taxon>
        <taxon>Negativicutes</taxon>
        <taxon>Selenomonadales</taxon>
        <taxon>Sporomusaceae</taxon>
        <taxon>Sporomusa</taxon>
    </lineage>
</organism>
<dbReference type="PROSITE" id="PS50949">
    <property type="entry name" value="HTH_GNTR"/>
    <property type="match status" value="1"/>
</dbReference>
<dbReference type="EC" id="2.6.1.1" evidence="7"/>
<evidence type="ECO:0000256" key="4">
    <source>
        <dbReference type="ARBA" id="ARBA00023125"/>
    </source>
</evidence>
<dbReference type="EMBL" id="CTRP01000012">
    <property type="protein sequence ID" value="CQR73145.1"/>
    <property type="molecule type" value="Genomic_DNA"/>
</dbReference>
<reference evidence="8" key="1">
    <citation type="submission" date="2015-03" db="EMBL/GenBank/DDBJ databases">
        <authorList>
            <person name="Nijsse Bart"/>
        </authorList>
    </citation>
    <scope>NUCLEOTIDE SEQUENCE [LARGE SCALE GENOMIC DNA]</scope>
</reference>
<feature type="domain" description="HTH gntR-type" evidence="6">
    <location>
        <begin position="1"/>
        <end position="69"/>
    </location>
</feature>
<dbReference type="InterPro" id="IPR036390">
    <property type="entry name" value="WH_DNA-bd_sf"/>
</dbReference>
<evidence type="ECO:0000256" key="5">
    <source>
        <dbReference type="ARBA" id="ARBA00023163"/>
    </source>
</evidence>
<keyword evidence="8" id="KW-1185">Reference proteome</keyword>
<evidence type="ECO:0000256" key="2">
    <source>
        <dbReference type="ARBA" id="ARBA00022898"/>
    </source>
</evidence>
<evidence type="ECO:0000259" key="6">
    <source>
        <dbReference type="PROSITE" id="PS50949"/>
    </source>
</evidence>
<keyword evidence="3" id="KW-0805">Transcription regulation</keyword>
<sequence>MPKYMEIANYLLKKIENSEIRTEERMPTIRKLAELFQCSKVTAVRAYAELQQRHIVFAVPQNGYYLVNNKKAEVGPKLINFVSTTPDETVLPYREIEHCLNEAIDKYQHVLFNYAPPQGLSSLIAAMKEYLEDYQIFANLDNLFITAGAKQTLNILAAMPFPNNKTNILVEQPTYNGLVKFLEASNFPVYGVTRNFAGLDLAELEQHFAQNNIKLFYTVPRLHNPLGTSLNKNERKAILRLANKYDVYIIEDDYLSDLELQNNAYSLYYEDMKDRVIYIKTFSKILLPGLRIAAAVIPGVLAKRFTEYKKWIDLSTSVLSQGALEIYIKSGMIKTHRKRIRQIHTEKMKLLNELVEAAPIPHIRWHIPKSGFFSCGEFLRVTDIGKLIQRLKKKNIIINNICENYIDTYYNDRILKLSISKVSLDDISYGIDAILDEVKKVE</sequence>
<accession>A0A0U1L0S5</accession>
<keyword evidence="5" id="KW-0804">Transcription</keyword>
<dbReference type="InterPro" id="IPR051446">
    <property type="entry name" value="HTH_trans_reg/aminotransferase"/>
</dbReference>
<dbReference type="InterPro" id="IPR036388">
    <property type="entry name" value="WH-like_DNA-bd_sf"/>
</dbReference>